<dbReference type="FunFam" id="3.30.70.270:FF:000001">
    <property type="entry name" value="Diguanylate cyclase domain protein"/>
    <property type="match status" value="1"/>
</dbReference>
<dbReference type="InterPro" id="IPR001789">
    <property type="entry name" value="Sig_transdc_resp-reg_receiver"/>
</dbReference>
<protein>
    <recommendedName>
        <fullName evidence="1">diguanylate cyclase</fullName>
        <ecNumber evidence="1">2.7.7.65</ecNumber>
    </recommendedName>
</protein>
<dbReference type="SUPFAM" id="SSF55073">
    <property type="entry name" value="Nucleotide cyclase"/>
    <property type="match status" value="1"/>
</dbReference>
<evidence type="ECO:0000259" key="5">
    <source>
        <dbReference type="PROSITE" id="PS50887"/>
    </source>
</evidence>
<comment type="catalytic activity">
    <reaction evidence="2">
        <text>2 GTP = 3',3'-c-di-GMP + 2 diphosphate</text>
        <dbReference type="Rhea" id="RHEA:24898"/>
        <dbReference type="ChEBI" id="CHEBI:33019"/>
        <dbReference type="ChEBI" id="CHEBI:37565"/>
        <dbReference type="ChEBI" id="CHEBI:58805"/>
        <dbReference type="EC" id="2.7.7.65"/>
    </reaction>
</comment>
<evidence type="ECO:0000256" key="2">
    <source>
        <dbReference type="ARBA" id="ARBA00034247"/>
    </source>
</evidence>
<dbReference type="GO" id="GO:0000160">
    <property type="term" value="P:phosphorelay signal transduction system"/>
    <property type="evidence" value="ECO:0007669"/>
    <property type="project" value="InterPro"/>
</dbReference>
<sequence>MDNKPIVLVVDDEQTNVDIVSNILTDKYDLRVAHNGTKALMAIEKFNIELILLDIQMPGINGFEVAKQIREQKKYDHIPIIFLTSQKNEDSIVEGFDIGGNDYITKPFNPKELIARVQTHLHVHQLQKFLEMMLNMQSTIIVLSDGADLTFINQTGLDFFDFEDSDQFFKYFTCICDAFVNIKGCFYPNPDDQSGEWIEKIQKLPQDKRNVAIRSKDSKITIFHVSVQSIPASTMYIIDFNDITESIEKQRLLEEQVIHDPLTGAYNRTYFHQNVDRFTKNNRYNDELKVVAFFDIDYFKQVNDTYGHDVGDIILQEFVEVIQNSIRDTDTLIRWGGEEFILIVSLQERAFVEKILEKLRSAIEQYNFTTIGNITCSIGATFFQTNEDIYDTIKRADIALYQSKSDGRNRITLL</sequence>
<feature type="domain" description="GGDEF" evidence="5">
    <location>
        <begin position="287"/>
        <end position="414"/>
    </location>
</feature>
<dbReference type="GO" id="GO:1902201">
    <property type="term" value="P:negative regulation of bacterial-type flagellum-dependent cell motility"/>
    <property type="evidence" value="ECO:0007669"/>
    <property type="project" value="TreeGrafter"/>
</dbReference>
<dbReference type="SMART" id="SM00448">
    <property type="entry name" value="REC"/>
    <property type="match status" value="1"/>
</dbReference>
<evidence type="ECO:0000313" key="6">
    <source>
        <dbReference type="EMBL" id="QOP41149.1"/>
    </source>
</evidence>
<dbReference type="InterPro" id="IPR029787">
    <property type="entry name" value="Nucleotide_cyclase"/>
</dbReference>
<dbReference type="KEGG" id="smax:FJR03_05090"/>
<feature type="modified residue" description="4-aspartylphosphate" evidence="3">
    <location>
        <position position="54"/>
    </location>
</feature>
<dbReference type="PANTHER" id="PTHR45138:SF9">
    <property type="entry name" value="DIGUANYLATE CYCLASE DGCM-RELATED"/>
    <property type="match status" value="1"/>
</dbReference>
<dbReference type="RefSeq" id="WP_193114568.1">
    <property type="nucleotide sequence ID" value="NZ_CP041165.1"/>
</dbReference>
<dbReference type="InterPro" id="IPR043128">
    <property type="entry name" value="Rev_trsase/Diguanyl_cyclase"/>
</dbReference>
<evidence type="ECO:0000256" key="3">
    <source>
        <dbReference type="PROSITE-ProRule" id="PRU00169"/>
    </source>
</evidence>
<gene>
    <name evidence="6" type="ORF">FJR03_05090</name>
</gene>
<dbReference type="EMBL" id="CP041165">
    <property type="protein sequence ID" value="QOP41149.1"/>
    <property type="molecule type" value="Genomic_DNA"/>
</dbReference>
<dbReference type="InterPro" id="IPR011006">
    <property type="entry name" value="CheY-like_superfamily"/>
</dbReference>
<dbReference type="CDD" id="cd01949">
    <property type="entry name" value="GGDEF"/>
    <property type="match status" value="1"/>
</dbReference>
<feature type="domain" description="Response regulatory" evidence="4">
    <location>
        <begin position="6"/>
        <end position="121"/>
    </location>
</feature>
<dbReference type="Gene3D" id="3.30.70.270">
    <property type="match status" value="1"/>
</dbReference>
<dbReference type="Gene3D" id="3.40.50.2300">
    <property type="match status" value="1"/>
</dbReference>
<proteinExistence type="predicted"/>
<evidence type="ECO:0000313" key="7">
    <source>
        <dbReference type="Proteomes" id="UP000593910"/>
    </source>
</evidence>
<keyword evidence="3" id="KW-0597">Phosphoprotein</keyword>
<dbReference type="PANTHER" id="PTHR45138">
    <property type="entry name" value="REGULATORY COMPONENTS OF SENSORY TRANSDUCTION SYSTEM"/>
    <property type="match status" value="1"/>
</dbReference>
<evidence type="ECO:0000256" key="1">
    <source>
        <dbReference type="ARBA" id="ARBA00012528"/>
    </source>
</evidence>
<dbReference type="Pfam" id="PF00072">
    <property type="entry name" value="Response_reg"/>
    <property type="match status" value="1"/>
</dbReference>
<dbReference type="Pfam" id="PF00990">
    <property type="entry name" value="GGDEF"/>
    <property type="match status" value="1"/>
</dbReference>
<accession>A0A7M1AUQ4</accession>
<organism evidence="6 7">
    <name type="scientific">Sulfurimonas marina</name>
    <dbReference type="NCBI Taxonomy" id="2590551"/>
    <lineage>
        <taxon>Bacteria</taxon>
        <taxon>Pseudomonadati</taxon>
        <taxon>Campylobacterota</taxon>
        <taxon>Epsilonproteobacteria</taxon>
        <taxon>Campylobacterales</taxon>
        <taxon>Sulfurimonadaceae</taxon>
        <taxon>Sulfurimonas</taxon>
    </lineage>
</organism>
<dbReference type="SUPFAM" id="SSF52172">
    <property type="entry name" value="CheY-like"/>
    <property type="match status" value="1"/>
</dbReference>
<keyword evidence="7" id="KW-1185">Reference proteome</keyword>
<dbReference type="GO" id="GO:0043709">
    <property type="term" value="P:cell adhesion involved in single-species biofilm formation"/>
    <property type="evidence" value="ECO:0007669"/>
    <property type="project" value="TreeGrafter"/>
</dbReference>
<dbReference type="EC" id="2.7.7.65" evidence="1"/>
<dbReference type="SMART" id="SM00267">
    <property type="entry name" value="GGDEF"/>
    <property type="match status" value="1"/>
</dbReference>
<reference evidence="6 7" key="1">
    <citation type="submission" date="2019-06" db="EMBL/GenBank/DDBJ databases">
        <title>Sulfurimonas gotlandica sp. nov., a chemoautotrophic and psychrotolerant epsilonproteobacterium isolated from a pelagic redoxcline, and an emended description of the genus Sulfurimonas.</title>
        <authorList>
            <person name="Wang S."/>
            <person name="Jiang L."/>
            <person name="Shao Z."/>
        </authorList>
    </citation>
    <scope>NUCLEOTIDE SEQUENCE [LARGE SCALE GENOMIC DNA]</scope>
    <source>
        <strain evidence="6 7">B2</strain>
    </source>
</reference>
<dbReference type="PROSITE" id="PS50110">
    <property type="entry name" value="RESPONSE_REGULATORY"/>
    <property type="match status" value="1"/>
</dbReference>
<dbReference type="InterPro" id="IPR000160">
    <property type="entry name" value="GGDEF_dom"/>
</dbReference>
<dbReference type="InterPro" id="IPR050469">
    <property type="entry name" value="Diguanylate_Cyclase"/>
</dbReference>
<name>A0A7M1AUQ4_9BACT</name>
<dbReference type="PROSITE" id="PS50887">
    <property type="entry name" value="GGDEF"/>
    <property type="match status" value="1"/>
</dbReference>
<dbReference type="NCBIfam" id="TIGR00254">
    <property type="entry name" value="GGDEF"/>
    <property type="match status" value="1"/>
</dbReference>
<dbReference type="GO" id="GO:0052621">
    <property type="term" value="F:diguanylate cyclase activity"/>
    <property type="evidence" value="ECO:0007669"/>
    <property type="project" value="UniProtKB-EC"/>
</dbReference>
<dbReference type="GO" id="GO:0005886">
    <property type="term" value="C:plasma membrane"/>
    <property type="evidence" value="ECO:0007669"/>
    <property type="project" value="TreeGrafter"/>
</dbReference>
<dbReference type="Proteomes" id="UP000593910">
    <property type="component" value="Chromosome"/>
</dbReference>
<dbReference type="AlphaFoldDB" id="A0A7M1AUQ4"/>
<evidence type="ECO:0000259" key="4">
    <source>
        <dbReference type="PROSITE" id="PS50110"/>
    </source>
</evidence>